<dbReference type="EMBL" id="CP012109">
    <property type="protein sequence ID" value="AKQ68772.1"/>
    <property type="molecule type" value="Genomic_DNA"/>
</dbReference>
<sequence>MEKTQLLASRIVHRDVEPARVVDDSLERFGRVQVRLSEEDAPRALSFMLRQEITRGDGITVIDIVDEQTGSRSVYQMHDETGEAIITTEAGTQRMTFNADGTVRVGDALAHNERQAAELLHKTGVMAPVSEYSLTVLLDTLYQYLPEGETGKGGAAAAVVVVVWLAGSFFICSSEYTRKGCNTNNGMSTYCRDYCRQVGCACWK</sequence>
<dbReference type="AlphaFoldDB" id="A0A0H4XKJ5"/>
<dbReference type="KEGG" id="mym:A176_005684"/>
<dbReference type="Proteomes" id="UP000009026">
    <property type="component" value="Chromosome"/>
</dbReference>
<name>A0A0H4XKJ5_9BACT</name>
<dbReference type="STRING" id="1297742.A176_005684"/>
<dbReference type="PATRIC" id="fig|1297742.4.peg.5782"/>
<reference evidence="1 2" key="1">
    <citation type="journal article" date="2016" name="PLoS ONE">
        <title>Complete Genome Sequence and Comparative Genomics of a Novel Myxobacterium Myxococcus hansupus.</title>
        <authorList>
            <person name="Sharma G."/>
            <person name="Narwani T."/>
            <person name="Subramanian S."/>
        </authorList>
    </citation>
    <scope>NUCLEOTIDE SEQUENCE [LARGE SCALE GENOMIC DNA]</scope>
    <source>
        <strain evidence="2">mixupus</strain>
    </source>
</reference>
<evidence type="ECO:0000313" key="2">
    <source>
        <dbReference type="Proteomes" id="UP000009026"/>
    </source>
</evidence>
<evidence type="ECO:0000313" key="1">
    <source>
        <dbReference type="EMBL" id="AKQ68772.1"/>
    </source>
</evidence>
<keyword evidence="2" id="KW-1185">Reference proteome</keyword>
<proteinExistence type="predicted"/>
<gene>
    <name evidence="1" type="ORF">A176_005684</name>
</gene>
<organism evidence="1 2">
    <name type="scientific">Pseudomyxococcus hansupus</name>
    <dbReference type="NCBI Taxonomy" id="1297742"/>
    <lineage>
        <taxon>Bacteria</taxon>
        <taxon>Pseudomonadati</taxon>
        <taxon>Myxococcota</taxon>
        <taxon>Myxococcia</taxon>
        <taxon>Myxococcales</taxon>
        <taxon>Cystobacterineae</taxon>
        <taxon>Myxococcaceae</taxon>
        <taxon>Pseudomyxococcus</taxon>
    </lineage>
</organism>
<accession>A0A0H4XKJ5</accession>
<protein>
    <submittedName>
        <fullName evidence="1">Uncharacterized protein</fullName>
    </submittedName>
</protein>